<dbReference type="Pfam" id="PF03078">
    <property type="entry name" value="ATHILA"/>
    <property type="match status" value="2"/>
</dbReference>
<evidence type="ECO:0000313" key="3">
    <source>
        <dbReference type="EMBL" id="KAG7530001.1"/>
    </source>
</evidence>
<evidence type="ECO:0000313" key="4">
    <source>
        <dbReference type="Proteomes" id="UP000694251"/>
    </source>
</evidence>
<gene>
    <name evidence="3" type="ORF">ISN44_Un111g000070</name>
</gene>
<dbReference type="EMBL" id="JAEFBJ010000111">
    <property type="protein sequence ID" value="KAG7530001.1"/>
    <property type="molecule type" value="Genomic_DNA"/>
</dbReference>
<keyword evidence="4" id="KW-1185">Reference proteome</keyword>
<dbReference type="Proteomes" id="UP000694251">
    <property type="component" value="Unassembled WGS sequence"/>
</dbReference>
<proteinExistence type="predicted"/>
<name>A0A8T1XD14_ARASU</name>
<feature type="region of interest" description="Disordered" evidence="1">
    <location>
        <begin position="141"/>
        <end position="170"/>
    </location>
</feature>
<feature type="region of interest" description="Disordered" evidence="1">
    <location>
        <begin position="208"/>
        <end position="234"/>
    </location>
</feature>
<dbReference type="OrthoDB" id="1305902at2759"/>
<organism evidence="3 4">
    <name type="scientific">Arabidopsis suecica</name>
    <name type="common">Swedish thale-cress</name>
    <name type="synonym">Cardaminopsis suecica</name>
    <dbReference type="NCBI Taxonomy" id="45249"/>
    <lineage>
        <taxon>Eukaryota</taxon>
        <taxon>Viridiplantae</taxon>
        <taxon>Streptophyta</taxon>
        <taxon>Embryophyta</taxon>
        <taxon>Tracheophyta</taxon>
        <taxon>Spermatophyta</taxon>
        <taxon>Magnoliopsida</taxon>
        <taxon>eudicotyledons</taxon>
        <taxon>Gunneridae</taxon>
        <taxon>Pentapetalae</taxon>
        <taxon>rosids</taxon>
        <taxon>malvids</taxon>
        <taxon>Brassicales</taxon>
        <taxon>Brassicaceae</taxon>
        <taxon>Camelineae</taxon>
        <taxon>Arabidopsis</taxon>
    </lineage>
</organism>
<feature type="domain" description="Arabidopsis retrotransposon Orf1 C-terminal" evidence="2">
    <location>
        <begin position="235"/>
        <end position="431"/>
    </location>
</feature>
<dbReference type="InterPro" id="IPR004312">
    <property type="entry name" value="ATHILA_Orf1_C"/>
</dbReference>
<evidence type="ECO:0000256" key="1">
    <source>
        <dbReference type="SAM" id="MobiDB-lite"/>
    </source>
</evidence>
<reference evidence="3 4" key="1">
    <citation type="submission" date="2020-12" db="EMBL/GenBank/DDBJ databases">
        <title>Concerted genomic and epigenomic changes stabilize Arabidopsis allopolyploids.</title>
        <authorList>
            <person name="Chen Z."/>
        </authorList>
    </citation>
    <scope>NUCLEOTIDE SEQUENCE [LARGE SCALE GENOMIC DNA]</scope>
    <source>
        <strain evidence="3">As9502</strain>
        <tissue evidence="3">Leaf</tissue>
    </source>
</reference>
<comment type="caution">
    <text evidence="3">The sequence shown here is derived from an EMBL/GenBank/DDBJ whole genome shotgun (WGS) entry which is preliminary data.</text>
</comment>
<feature type="domain" description="Arabidopsis retrotransposon Orf1 C-terminal" evidence="2">
    <location>
        <begin position="432"/>
        <end position="604"/>
    </location>
</feature>
<protein>
    <recommendedName>
        <fullName evidence="2">Arabidopsis retrotransposon Orf1 C-terminal domain-containing protein</fullName>
    </recommendedName>
</protein>
<evidence type="ECO:0000259" key="2">
    <source>
        <dbReference type="Pfam" id="PF03078"/>
    </source>
</evidence>
<dbReference type="AlphaFoldDB" id="A0A8T1XD14"/>
<sequence length="794" mass="90361">MRMLWYGSWRDEVVEFGNCNGGTKMIMEGTRRQRDNSVSMEAGHEASVSTKRVFLVSSLDRTENYQPQPLHGFAPQQNQGPATPDAEMKQMVHQLLQGQASSSMEIAKKLSQLHHKLDCSYSDLNAKVEALNTKVRYLKGQSASTSASKVTGLPGKSIQNPKEDSDVQEGEPFTQIEVSFVEFNHSAGSRHLIQSTSDENAAIIERMENHEYNMDETKSSSSRPEREQREYDSFRRKVETARGKRKMTERYELIDEDLEYEYMPEHTRRATILLHKPDVLPAEEYIRLINLNEFCSTRYPCSILAQLRLLDDVQHMYQSCHLDTLMAYPYVAYEEETIQFLSTLQVELYEGMTSNDLECEGLGFLRFSVYGHEYRLSIKRLEGSFGFPSGTGTKPKYDREELKDLWITISSSVPLNSSRSKSNQIRSPVIRAQGAICIGGVVTPIRIACGVPITSDELEPRALEIEHLCHCEFLEFAMVGDMHRFMFEHSTDKRAIILLPILEVTRIIKGDNIDFRHELGNLYYENDPPLDEDDLIEEAAEDGMDEDREVEFDTRMYHFSEHVPPTRESKSLSEAHRNNNKLQKWCKKQDKLLANCYGSTAAMDPAPSAPDPAAIDQQNRPFDVQDPPIVAQPRNIGVGNAPKNHHQIQGIVPPPVQNNNFEIKNGLISMIQRNKFNGLPMEDPLDHLDSFDRLCGLTKINGVTEDMFKLRLFSFYSGDKCPHHRFKKASLLSTLYRGALPKIRMLLDTALNGNFLNKEVAEGWELVENLAQSDGSYNEDYDRSVRGTGGTEDK</sequence>
<accession>A0A8T1XD14</accession>